<protein>
    <submittedName>
        <fullName evidence="1">Uncharacterized protein</fullName>
    </submittedName>
</protein>
<name>A0A067JVN2_JATCU</name>
<gene>
    <name evidence="1" type="ORF">JCGZ_19793</name>
</gene>
<sequence>MARGFLVVEVTNASVVMSVEVWHGFMAFTKAWRCTKDDRIRPHMEMLAFVFLSCSKIRFSGWGLELEPGVSLARIMGLGSPLGGGDGYCVVLKSVFKAFGLVENNARIKI</sequence>
<dbReference type="Proteomes" id="UP000027138">
    <property type="component" value="Unassembled WGS sequence"/>
</dbReference>
<accession>A0A067JVN2</accession>
<organism evidence="1 2">
    <name type="scientific">Jatropha curcas</name>
    <name type="common">Barbados nut</name>
    <dbReference type="NCBI Taxonomy" id="180498"/>
    <lineage>
        <taxon>Eukaryota</taxon>
        <taxon>Viridiplantae</taxon>
        <taxon>Streptophyta</taxon>
        <taxon>Embryophyta</taxon>
        <taxon>Tracheophyta</taxon>
        <taxon>Spermatophyta</taxon>
        <taxon>Magnoliopsida</taxon>
        <taxon>eudicotyledons</taxon>
        <taxon>Gunneridae</taxon>
        <taxon>Pentapetalae</taxon>
        <taxon>rosids</taxon>
        <taxon>fabids</taxon>
        <taxon>Malpighiales</taxon>
        <taxon>Euphorbiaceae</taxon>
        <taxon>Crotonoideae</taxon>
        <taxon>Jatropheae</taxon>
        <taxon>Jatropha</taxon>
    </lineage>
</organism>
<evidence type="ECO:0000313" key="1">
    <source>
        <dbReference type="EMBL" id="KDP28031.1"/>
    </source>
</evidence>
<dbReference type="AlphaFoldDB" id="A0A067JVN2"/>
<reference evidence="1 2" key="1">
    <citation type="journal article" date="2014" name="PLoS ONE">
        <title>Global Analysis of Gene Expression Profiles in Physic Nut (Jatropha curcas L.) Seedlings Exposed to Salt Stress.</title>
        <authorList>
            <person name="Zhang L."/>
            <person name="Zhang C."/>
            <person name="Wu P."/>
            <person name="Chen Y."/>
            <person name="Li M."/>
            <person name="Jiang H."/>
            <person name="Wu G."/>
        </authorList>
    </citation>
    <scope>NUCLEOTIDE SEQUENCE [LARGE SCALE GENOMIC DNA]</scope>
    <source>
        <strain evidence="2">cv. GZQX0401</strain>
        <tissue evidence="1">Young leaves</tissue>
    </source>
</reference>
<evidence type="ECO:0000313" key="2">
    <source>
        <dbReference type="Proteomes" id="UP000027138"/>
    </source>
</evidence>
<keyword evidence="2" id="KW-1185">Reference proteome</keyword>
<proteinExistence type="predicted"/>
<dbReference type="EMBL" id="KK914793">
    <property type="protein sequence ID" value="KDP28031.1"/>
    <property type="molecule type" value="Genomic_DNA"/>
</dbReference>